<proteinExistence type="predicted"/>
<dbReference type="EMBL" id="CM042039">
    <property type="protein sequence ID" value="KAI3725360.1"/>
    <property type="molecule type" value="Genomic_DNA"/>
</dbReference>
<comment type="caution">
    <text evidence="1">The sequence shown here is derived from an EMBL/GenBank/DDBJ whole genome shotgun (WGS) entry which is preliminary data.</text>
</comment>
<evidence type="ECO:0000313" key="1">
    <source>
        <dbReference type="EMBL" id="KAI3725360.1"/>
    </source>
</evidence>
<reference evidence="1 2" key="2">
    <citation type="journal article" date="2022" name="Mol. Ecol. Resour.">
        <title>The genomes of chicory, endive, great burdock and yacon provide insights into Asteraceae paleo-polyploidization history and plant inulin production.</title>
        <authorList>
            <person name="Fan W."/>
            <person name="Wang S."/>
            <person name="Wang H."/>
            <person name="Wang A."/>
            <person name="Jiang F."/>
            <person name="Liu H."/>
            <person name="Zhao H."/>
            <person name="Xu D."/>
            <person name="Zhang Y."/>
        </authorList>
    </citation>
    <scope>NUCLEOTIDE SEQUENCE [LARGE SCALE GENOMIC DNA]</scope>
    <source>
        <strain evidence="2">cv. Yunnan</strain>
        <tissue evidence="1">Leaves</tissue>
    </source>
</reference>
<sequence>MELETEFMELLKAYEEEVETEFMELLKAYEDCANISTATDSAVNMYRSGEQATNFKSLLGFLLSWSCYTHWMDFFALIHQQ</sequence>
<name>A0ACB9BTM5_9ASTR</name>
<keyword evidence="2" id="KW-1185">Reference proteome</keyword>
<accession>A0ACB9BTM5</accession>
<gene>
    <name evidence="1" type="ORF">L1987_65147</name>
</gene>
<evidence type="ECO:0000313" key="2">
    <source>
        <dbReference type="Proteomes" id="UP001056120"/>
    </source>
</evidence>
<reference evidence="2" key="1">
    <citation type="journal article" date="2022" name="Mol. Ecol. Resour.">
        <title>The genomes of chicory, endive, great burdock and yacon provide insights into Asteraceae palaeo-polyploidization history and plant inulin production.</title>
        <authorList>
            <person name="Fan W."/>
            <person name="Wang S."/>
            <person name="Wang H."/>
            <person name="Wang A."/>
            <person name="Jiang F."/>
            <person name="Liu H."/>
            <person name="Zhao H."/>
            <person name="Xu D."/>
            <person name="Zhang Y."/>
        </authorList>
    </citation>
    <scope>NUCLEOTIDE SEQUENCE [LARGE SCALE GENOMIC DNA]</scope>
    <source>
        <strain evidence="2">cv. Yunnan</strain>
    </source>
</reference>
<protein>
    <submittedName>
        <fullName evidence="1">Uncharacterized protein</fullName>
    </submittedName>
</protein>
<dbReference type="Proteomes" id="UP001056120">
    <property type="component" value="Linkage Group LG22"/>
</dbReference>
<organism evidence="1 2">
    <name type="scientific">Smallanthus sonchifolius</name>
    <dbReference type="NCBI Taxonomy" id="185202"/>
    <lineage>
        <taxon>Eukaryota</taxon>
        <taxon>Viridiplantae</taxon>
        <taxon>Streptophyta</taxon>
        <taxon>Embryophyta</taxon>
        <taxon>Tracheophyta</taxon>
        <taxon>Spermatophyta</taxon>
        <taxon>Magnoliopsida</taxon>
        <taxon>eudicotyledons</taxon>
        <taxon>Gunneridae</taxon>
        <taxon>Pentapetalae</taxon>
        <taxon>asterids</taxon>
        <taxon>campanulids</taxon>
        <taxon>Asterales</taxon>
        <taxon>Asteraceae</taxon>
        <taxon>Asteroideae</taxon>
        <taxon>Heliantheae alliance</taxon>
        <taxon>Millerieae</taxon>
        <taxon>Smallanthus</taxon>
    </lineage>
</organism>